<accession>A0A1I7WQ03</accession>
<evidence type="ECO:0000313" key="3">
    <source>
        <dbReference type="WBParaSite" id="Hba_07165"/>
    </source>
</evidence>
<dbReference type="AlphaFoldDB" id="A0A1I7WQ03"/>
<keyword evidence="2" id="KW-1185">Reference proteome</keyword>
<organism evidence="2 3">
    <name type="scientific">Heterorhabditis bacteriophora</name>
    <name type="common">Entomopathogenic nematode worm</name>
    <dbReference type="NCBI Taxonomy" id="37862"/>
    <lineage>
        <taxon>Eukaryota</taxon>
        <taxon>Metazoa</taxon>
        <taxon>Ecdysozoa</taxon>
        <taxon>Nematoda</taxon>
        <taxon>Chromadorea</taxon>
        <taxon>Rhabditida</taxon>
        <taxon>Rhabditina</taxon>
        <taxon>Rhabditomorpha</taxon>
        <taxon>Strongyloidea</taxon>
        <taxon>Heterorhabditidae</taxon>
        <taxon>Heterorhabditis</taxon>
    </lineage>
</organism>
<dbReference type="Proteomes" id="UP000095283">
    <property type="component" value="Unplaced"/>
</dbReference>
<evidence type="ECO:0000313" key="2">
    <source>
        <dbReference type="Proteomes" id="UP000095283"/>
    </source>
</evidence>
<keyword evidence="1" id="KW-1133">Transmembrane helix</keyword>
<keyword evidence="1" id="KW-0812">Transmembrane</keyword>
<keyword evidence="1" id="KW-0472">Membrane</keyword>
<feature type="transmembrane region" description="Helical" evidence="1">
    <location>
        <begin position="6"/>
        <end position="26"/>
    </location>
</feature>
<dbReference type="WBParaSite" id="Hba_07165">
    <property type="protein sequence ID" value="Hba_07165"/>
    <property type="gene ID" value="Hba_07165"/>
</dbReference>
<protein>
    <submittedName>
        <fullName evidence="3">Phage protein</fullName>
    </submittedName>
</protein>
<proteinExistence type="predicted"/>
<reference evidence="3" key="1">
    <citation type="submission" date="2016-11" db="UniProtKB">
        <authorList>
            <consortium name="WormBaseParasite"/>
        </authorList>
    </citation>
    <scope>IDENTIFICATION</scope>
</reference>
<evidence type="ECO:0000256" key="1">
    <source>
        <dbReference type="SAM" id="Phobius"/>
    </source>
</evidence>
<sequence>MYKKFLTFTVIFSYLPYISIFVDYIYSLSVSYYIHKIVVS</sequence>
<name>A0A1I7WQ03_HETBA</name>